<proteinExistence type="predicted"/>
<reference evidence="2" key="2">
    <citation type="journal article" date="2018" name="BMC Genomics">
        <title>Whole genome sequencing and function prediction of 133 gut anaerobes isolated from chicken caecum in pure cultures.</title>
        <authorList>
            <person name="Medvecky M."/>
            <person name="Cejkova D."/>
            <person name="Polansky O."/>
            <person name="Karasova D."/>
            <person name="Kubasova T."/>
            <person name="Cizek A."/>
            <person name="Rychlik I."/>
        </authorList>
    </citation>
    <scope>NUCLEOTIDE SEQUENCE</scope>
    <source>
        <strain evidence="2">An273</strain>
    </source>
</reference>
<evidence type="ECO:0000313" key="1">
    <source>
        <dbReference type="EMBL" id="MBE6421125.1"/>
    </source>
</evidence>
<dbReference type="RefSeq" id="WP_087287124.1">
    <property type="nucleotide sequence ID" value="NZ_NFJD01000001.1"/>
</dbReference>
<evidence type="ECO:0000313" key="3">
    <source>
        <dbReference type="Proteomes" id="UP000196368"/>
    </source>
</evidence>
<organism evidence="2 3">
    <name type="scientific">Candidatus Avelusimicrobium gallicola</name>
    <dbReference type="NCBI Taxonomy" id="2562704"/>
    <lineage>
        <taxon>Bacteria</taxon>
        <taxon>Pseudomonadati</taxon>
        <taxon>Elusimicrobiota</taxon>
        <taxon>Elusimicrobia</taxon>
        <taxon>Elusimicrobiales</taxon>
        <taxon>Elusimicrobiaceae</taxon>
        <taxon>Candidatus Avelusimicrobium</taxon>
    </lineage>
</organism>
<dbReference type="EMBL" id="NFJD01000001">
    <property type="protein sequence ID" value="OUO57563.1"/>
    <property type="molecule type" value="Genomic_DNA"/>
</dbReference>
<keyword evidence="3" id="KW-1185">Reference proteome</keyword>
<dbReference type="EMBL" id="SUVG01000003">
    <property type="protein sequence ID" value="MBE6421125.1"/>
    <property type="molecule type" value="Genomic_DNA"/>
</dbReference>
<comment type="caution">
    <text evidence="2">The sequence shown here is derived from an EMBL/GenBank/DDBJ whole genome shotgun (WGS) entry which is preliminary data.</text>
</comment>
<sequence length="74" mass="8344">MAEKVLKVGMDREDGFLYYIDKDGDIARVQMARGGKKGGKPKKVEKCGIKKEKGYLYFLDKKGDISRAKMVNAK</sequence>
<dbReference type="OrthoDB" id="9805523at2"/>
<accession>A0A928DPK4</accession>
<name>A0A1Y4DEH5_9BACT</name>
<evidence type="ECO:0000313" key="2">
    <source>
        <dbReference type="EMBL" id="OUO57563.1"/>
    </source>
</evidence>
<dbReference type="Proteomes" id="UP000725649">
    <property type="component" value="Unassembled WGS sequence"/>
</dbReference>
<gene>
    <name evidence="2" type="ORF">B5F75_01970</name>
    <name evidence="1" type="ORF">E7027_03185</name>
</gene>
<dbReference type="Proteomes" id="UP000196368">
    <property type="component" value="Unassembled WGS sequence"/>
</dbReference>
<reference evidence="1" key="3">
    <citation type="submission" date="2019-04" db="EMBL/GenBank/DDBJ databases">
        <title>Evolution of Biomass-Degrading Anaerobic Consortia Revealed by Metagenomics.</title>
        <authorList>
            <person name="Peng X."/>
        </authorList>
    </citation>
    <scope>NUCLEOTIDE SEQUENCE</scope>
    <source>
        <strain evidence="1">SIG66</strain>
    </source>
</reference>
<protein>
    <submittedName>
        <fullName evidence="2">Uncharacterized protein</fullName>
    </submittedName>
</protein>
<reference evidence="3" key="1">
    <citation type="submission" date="2017-04" db="EMBL/GenBank/DDBJ databases">
        <title>Function of individual gut microbiota members based on whole genome sequencing of pure cultures obtained from chicken caecum.</title>
        <authorList>
            <person name="Medvecky M."/>
            <person name="Cejkova D."/>
            <person name="Polansky O."/>
            <person name="Karasova D."/>
            <person name="Kubasova T."/>
            <person name="Cizek A."/>
            <person name="Rychlik I."/>
        </authorList>
    </citation>
    <scope>NUCLEOTIDE SEQUENCE [LARGE SCALE GENOMIC DNA]</scope>
    <source>
        <strain evidence="3">An273</strain>
    </source>
</reference>
<dbReference type="AlphaFoldDB" id="A0A1Y4DEH5"/>
<accession>A0A1Y4DEH5</accession>